<organism evidence="1 2">
    <name type="scientific">Mesorhizobium abyssinicae</name>
    <dbReference type="NCBI Taxonomy" id="1209958"/>
    <lineage>
        <taxon>Bacteria</taxon>
        <taxon>Pseudomonadati</taxon>
        <taxon>Pseudomonadota</taxon>
        <taxon>Alphaproteobacteria</taxon>
        <taxon>Hyphomicrobiales</taxon>
        <taxon>Phyllobacteriaceae</taxon>
        <taxon>Mesorhizobium</taxon>
    </lineage>
</organism>
<reference evidence="1 2" key="1">
    <citation type="submission" date="2023-08" db="EMBL/GenBank/DDBJ databases">
        <title>Implementing the SeqCode for naming new Mesorhizobium species isolated from Vachellia karroo root nodules.</title>
        <authorList>
            <person name="Van Lill M."/>
        </authorList>
    </citation>
    <scope>NUCLEOTIDE SEQUENCE [LARGE SCALE GENOMIC DNA]</scope>
    <source>
        <strain evidence="1 2">VK4B</strain>
    </source>
</reference>
<evidence type="ECO:0000313" key="2">
    <source>
        <dbReference type="Proteomes" id="UP001276564"/>
    </source>
</evidence>
<dbReference type="RefSeq" id="WP_127285361.1">
    <property type="nucleotide sequence ID" value="NZ_JAVIIO010000004.1"/>
</dbReference>
<dbReference type="Proteomes" id="UP001276564">
    <property type="component" value="Unassembled WGS sequence"/>
</dbReference>
<sequence length="59" mass="6856">MRPVLIVIALAVCFVLWDRLQNEGRYTTRIEDSFRQAAADLPSGSYGHEVRFSRDLMKR</sequence>
<comment type="caution">
    <text evidence="1">The sequence shown here is derived from an EMBL/GenBank/DDBJ whole genome shotgun (WGS) entry which is preliminary data.</text>
</comment>
<proteinExistence type="predicted"/>
<keyword evidence="2" id="KW-1185">Reference proteome</keyword>
<name>A0ABU5AIT1_9HYPH</name>
<gene>
    <name evidence="1" type="ORF">RFM23_06005</name>
</gene>
<evidence type="ECO:0000313" key="1">
    <source>
        <dbReference type="EMBL" id="MDX8537176.1"/>
    </source>
</evidence>
<protein>
    <submittedName>
        <fullName evidence="1">Uncharacterized protein</fullName>
    </submittedName>
</protein>
<accession>A0ABU5AIT1</accession>
<dbReference type="EMBL" id="JAVIIP010000003">
    <property type="protein sequence ID" value="MDX8537176.1"/>
    <property type="molecule type" value="Genomic_DNA"/>
</dbReference>